<name>A0A640S815_9ACTN</name>
<accession>A0A640S815</accession>
<dbReference type="Proteomes" id="UP000435837">
    <property type="component" value="Unassembled WGS sequence"/>
</dbReference>
<dbReference type="EMBL" id="BLIN01000004">
    <property type="protein sequence ID" value="GFE07187.1"/>
    <property type="molecule type" value="Genomic_DNA"/>
</dbReference>
<evidence type="ECO:0000313" key="1">
    <source>
        <dbReference type="EMBL" id="GFE07187.1"/>
    </source>
</evidence>
<comment type="caution">
    <text evidence="1">The sequence shown here is derived from an EMBL/GenBank/DDBJ whole genome shotgun (WGS) entry which is preliminary data.</text>
</comment>
<dbReference type="AlphaFoldDB" id="A0A640S815"/>
<sequence length="49" mass="5121">MVERLRRRGAGLAPMGVSGRSGGAVVGEGIWGVLGWLIAPDFPFVLVRG</sequence>
<reference evidence="1 2" key="1">
    <citation type="submission" date="2019-12" db="EMBL/GenBank/DDBJ databases">
        <title>Whole genome shotgun sequence of Streptomyces caniferus NBRC 15389.</title>
        <authorList>
            <person name="Ichikawa N."/>
            <person name="Kimura A."/>
            <person name="Kitahashi Y."/>
            <person name="Komaki H."/>
            <person name="Tamura T."/>
        </authorList>
    </citation>
    <scope>NUCLEOTIDE SEQUENCE [LARGE SCALE GENOMIC DNA]</scope>
    <source>
        <strain evidence="1 2">NBRC 15389</strain>
    </source>
</reference>
<protein>
    <submittedName>
        <fullName evidence="1">Uncharacterized protein</fullName>
    </submittedName>
</protein>
<proteinExistence type="predicted"/>
<organism evidence="1 2">
    <name type="scientific">Streptomyces caniferus</name>
    <dbReference type="NCBI Taxonomy" id="285557"/>
    <lineage>
        <taxon>Bacteria</taxon>
        <taxon>Bacillati</taxon>
        <taxon>Actinomycetota</taxon>
        <taxon>Actinomycetes</taxon>
        <taxon>Kitasatosporales</taxon>
        <taxon>Streptomycetaceae</taxon>
        <taxon>Streptomyces</taxon>
    </lineage>
</organism>
<evidence type="ECO:0000313" key="2">
    <source>
        <dbReference type="Proteomes" id="UP000435837"/>
    </source>
</evidence>
<gene>
    <name evidence="1" type="ORF">Scani_34550</name>
</gene>